<dbReference type="EMBL" id="CAVMJV010000007">
    <property type="protein sequence ID" value="CAK5033784.1"/>
    <property type="molecule type" value="Genomic_DNA"/>
</dbReference>
<proteinExistence type="predicted"/>
<evidence type="ECO:0000313" key="1">
    <source>
        <dbReference type="EMBL" id="CAK5033784.1"/>
    </source>
</evidence>
<sequence>MLFVNIVIIIFINTITQFANSLRYILLVFIYTNPCQLLTPLWLTSILVGSLYLQQICYPSLHFCVMLERLRATLFLDKYENEGRKLTLFMIIFSVRFFILKYSTLHNPKTTFSTLRGGTDFTSSGDCIESVSAERGQEKTGKNCGAVN</sequence>
<reference evidence="1" key="1">
    <citation type="submission" date="2023-11" db="EMBL/GenBank/DDBJ databases">
        <authorList>
            <person name="Poullet M."/>
        </authorList>
    </citation>
    <scope>NUCLEOTIDE SEQUENCE</scope>
    <source>
        <strain evidence="1">E1834</strain>
    </source>
</reference>
<name>A0ACB0Y606_MELEN</name>
<protein>
    <submittedName>
        <fullName evidence="1">Uncharacterized protein</fullName>
    </submittedName>
</protein>
<comment type="caution">
    <text evidence="1">The sequence shown here is derived from an EMBL/GenBank/DDBJ whole genome shotgun (WGS) entry which is preliminary data.</text>
</comment>
<gene>
    <name evidence="1" type="ORF">MENTE1834_LOCUS8230</name>
</gene>
<dbReference type="Proteomes" id="UP001497535">
    <property type="component" value="Unassembled WGS sequence"/>
</dbReference>
<evidence type="ECO:0000313" key="2">
    <source>
        <dbReference type="Proteomes" id="UP001497535"/>
    </source>
</evidence>
<accession>A0ACB0Y606</accession>
<organism evidence="1 2">
    <name type="scientific">Meloidogyne enterolobii</name>
    <name type="common">Root-knot nematode worm</name>
    <name type="synonym">Meloidogyne mayaguensis</name>
    <dbReference type="NCBI Taxonomy" id="390850"/>
    <lineage>
        <taxon>Eukaryota</taxon>
        <taxon>Metazoa</taxon>
        <taxon>Ecdysozoa</taxon>
        <taxon>Nematoda</taxon>
        <taxon>Chromadorea</taxon>
        <taxon>Rhabditida</taxon>
        <taxon>Tylenchina</taxon>
        <taxon>Tylenchomorpha</taxon>
        <taxon>Tylenchoidea</taxon>
        <taxon>Meloidogynidae</taxon>
        <taxon>Meloidogyninae</taxon>
        <taxon>Meloidogyne</taxon>
    </lineage>
</organism>
<keyword evidence="2" id="KW-1185">Reference proteome</keyword>